<accession>A0ABQ3WW87</accession>
<gene>
    <name evidence="2" type="ORF">Aca07nite_78380</name>
</gene>
<evidence type="ECO:0000256" key="1">
    <source>
        <dbReference type="SAM" id="MobiDB-lite"/>
    </source>
</evidence>
<name>A0ABQ3WW87_9ACTN</name>
<protein>
    <submittedName>
        <fullName evidence="2">Uncharacterized protein</fullName>
    </submittedName>
</protein>
<comment type="caution">
    <text evidence="2">The sequence shown here is derived from an EMBL/GenBank/DDBJ whole genome shotgun (WGS) entry which is preliminary data.</text>
</comment>
<feature type="region of interest" description="Disordered" evidence="1">
    <location>
        <begin position="1"/>
        <end position="35"/>
    </location>
</feature>
<organism evidence="2">
    <name type="scientific">Actinoplanes campanulatus</name>
    <dbReference type="NCBI Taxonomy" id="113559"/>
    <lineage>
        <taxon>Bacteria</taxon>
        <taxon>Bacillati</taxon>
        <taxon>Actinomycetota</taxon>
        <taxon>Actinomycetes</taxon>
        <taxon>Micromonosporales</taxon>
        <taxon>Micromonosporaceae</taxon>
        <taxon>Actinoplanes</taxon>
    </lineage>
</organism>
<evidence type="ECO:0000313" key="2">
    <source>
        <dbReference type="EMBL" id="GID50563.1"/>
    </source>
</evidence>
<feature type="compositionally biased region" description="Gly residues" evidence="1">
    <location>
        <begin position="86"/>
        <end position="98"/>
    </location>
</feature>
<feature type="region of interest" description="Disordered" evidence="1">
    <location>
        <begin position="75"/>
        <end position="110"/>
    </location>
</feature>
<proteinExistence type="predicted"/>
<dbReference type="EMBL" id="BOMF01000152">
    <property type="protein sequence ID" value="GID50563.1"/>
    <property type="molecule type" value="Genomic_DNA"/>
</dbReference>
<reference evidence="2" key="1">
    <citation type="submission" date="2021-01" db="EMBL/GenBank/DDBJ databases">
        <title>Whole genome shotgun sequence of Actinoplanes capillaceus NBRC 16408.</title>
        <authorList>
            <person name="Komaki H."/>
            <person name="Tamura T."/>
        </authorList>
    </citation>
    <scope>NUCLEOTIDE SEQUENCE [LARGE SCALE GENOMIC DNA]</scope>
    <source>
        <strain evidence="2">NBRC 16408</strain>
    </source>
</reference>
<sequence>MSVDLPLPDGPMIAVKRPLPNSTLTPRSAATRASPEPYTFQIASARAATGPPAFVGATTVCLPLWNSFVSGPVLRRKPPRASPCGGRAGGDFPRGGTQGTLREAPEADRV</sequence>